<evidence type="ECO:0000256" key="1">
    <source>
        <dbReference type="SAM" id="Phobius"/>
    </source>
</evidence>
<dbReference type="Proteomes" id="UP001271007">
    <property type="component" value="Unassembled WGS sequence"/>
</dbReference>
<organism evidence="2 3">
    <name type="scientific">Extremus antarcticus</name>
    <dbReference type="NCBI Taxonomy" id="702011"/>
    <lineage>
        <taxon>Eukaryota</taxon>
        <taxon>Fungi</taxon>
        <taxon>Dikarya</taxon>
        <taxon>Ascomycota</taxon>
        <taxon>Pezizomycotina</taxon>
        <taxon>Dothideomycetes</taxon>
        <taxon>Dothideomycetidae</taxon>
        <taxon>Mycosphaerellales</taxon>
        <taxon>Extremaceae</taxon>
        <taxon>Extremus</taxon>
    </lineage>
</organism>
<name>A0AAJ0DFE6_9PEZI</name>
<dbReference type="EMBL" id="JAWDJX010000042">
    <property type="protein sequence ID" value="KAK3049113.1"/>
    <property type="molecule type" value="Genomic_DNA"/>
</dbReference>
<keyword evidence="3" id="KW-1185">Reference proteome</keyword>
<feature type="transmembrane region" description="Helical" evidence="1">
    <location>
        <begin position="127"/>
        <end position="153"/>
    </location>
</feature>
<keyword evidence="1" id="KW-0812">Transmembrane</keyword>
<accession>A0AAJ0DFE6</accession>
<dbReference type="AlphaFoldDB" id="A0AAJ0DFE6"/>
<reference evidence="2" key="1">
    <citation type="submission" date="2023-04" db="EMBL/GenBank/DDBJ databases">
        <title>Black Yeasts Isolated from many extreme environments.</title>
        <authorList>
            <person name="Coleine C."/>
            <person name="Stajich J.E."/>
            <person name="Selbmann L."/>
        </authorList>
    </citation>
    <scope>NUCLEOTIDE SEQUENCE</scope>
    <source>
        <strain evidence="2">CCFEE 5312</strain>
    </source>
</reference>
<protein>
    <submittedName>
        <fullName evidence="2">Uncharacterized protein</fullName>
    </submittedName>
</protein>
<proteinExistence type="predicted"/>
<keyword evidence="1" id="KW-1133">Transmembrane helix</keyword>
<gene>
    <name evidence="2" type="ORF">LTR09_009532</name>
</gene>
<feature type="transmembrane region" description="Helical" evidence="1">
    <location>
        <begin position="165"/>
        <end position="188"/>
    </location>
</feature>
<sequence>MARNTTFKPQREPFHYTDILQLNKRKVHGPLSFLNPTRAQFEAVNPDTLHTPPSSYHTQHICRDSVLPADVAFEWTARNNRKGRHTLVYDKAAERDAAFTVPVATNSWKQVLHCIWRMFTYCPVWDISYLVAVLFTFGSLIWVLNALFCFLPYTNPSSSFPGEILYGGGITAFIGCLIFDLGALLLMLEAVNENCVGCFG</sequence>
<evidence type="ECO:0000313" key="2">
    <source>
        <dbReference type="EMBL" id="KAK3049113.1"/>
    </source>
</evidence>
<keyword evidence="1" id="KW-0472">Membrane</keyword>
<comment type="caution">
    <text evidence="2">The sequence shown here is derived from an EMBL/GenBank/DDBJ whole genome shotgun (WGS) entry which is preliminary data.</text>
</comment>
<evidence type="ECO:0000313" key="3">
    <source>
        <dbReference type="Proteomes" id="UP001271007"/>
    </source>
</evidence>